<dbReference type="InterPro" id="IPR022924">
    <property type="entry name" value="Cardiolipin_synthase"/>
</dbReference>
<feature type="domain" description="PLD phosphodiesterase" evidence="10">
    <location>
        <begin position="219"/>
        <end position="246"/>
    </location>
</feature>
<proteinExistence type="predicted"/>
<keyword evidence="4 9" id="KW-0812">Transmembrane</keyword>
<evidence type="ECO:0000256" key="3">
    <source>
        <dbReference type="ARBA" id="ARBA00022679"/>
    </source>
</evidence>
<accession>A0ABN6XT26</accession>
<dbReference type="EC" id="2.7.8.-" evidence="8"/>
<evidence type="ECO:0000256" key="7">
    <source>
        <dbReference type="ARBA" id="ARBA00023136"/>
    </source>
</evidence>
<dbReference type="InterPro" id="IPR001736">
    <property type="entry name" value="PLipase_D/transphosphatidylase"/>
</dbReference>
<dbReference type="CDD" id="cd09158">
    <property type="entry name" value="PLDc_EcCLS_like_2"/>
    <property type="match status" value="1"/>
</dbReference>
<evidence type="ECO:0000256" key="1">
    <source>
        <dbReference type="ARBA" id="ARBA00004236"/>
    </source>
</evidence>
<dbReference type="Gene3D" id="3.30.870.10">
    <property type="entry name" value="Endonuclease Chain A"/>
    <property type="match status" value="2"/>
</dbReference>
<dbReference type="Pfam" id="PF13091">
    <property type="entry name" value="PLDc_2"/>
    <property type="match status" value="2"/>
</dbReference>
<evidence type="ECO:0000313" key="11">
    <source>
        <dbReference type="EMBL" id="BDZ47946.1"/>
    </source>
</evidence>
<evidence type="ECO:0000256" key="9">
    <source>
        <dbReference type="SAM" id="Phobius"/>
    </source>
</evidence>
<dbReference type="EMBL" id="AP027732">
    <property type="protein sequence ID" value="BDZ47946.1"/>
    <property type="molecule type" value="Genomic_DNA"/>
</dbReference>
<feature type="domain" description="PLD phosphodiesterase" evidence="10">
    <location>
        <begin position="400"/>
        <end position="427"/>
    </location>
</feature>
<keyword evidence="3" id="KW-0808">Transferase</keyword>
<evidence type="ECO:0000256" key="2">
    <source>
        <dbReference type="ARBA" id="ARBA00022475"/>
    </source>
</evidence>
<dbReference type="NCBIfam" id="TIGR04265">
    <property type="entry name" value="bac_cardiolipin"/>
    <property type="match status" value="1"/>
</dbReference>
<evidence type="ECO:0000256" key="4">
    <source>
        <dbReference type="ARBA" id="ARBA00022692"/>
    </source>
</evidence>
<protein>
    <recommendedName>
        <fullName evidence="8">Cardiolipin synthase</fullName>
        <ecNumber evidence="8">2.7.8.-</ecNumber>
    </recommendedName>
</protein>
<comment type="subcellular location">
    <subcellularLocation>
        <location evidence="1">Cell membrane</location>
    </subcellularLocation>
</comment>
<dbReference type="SMART" id="SM00155">
    <property type="entry name" value="PLDc"/>
    <property type="match status" value="2"/>
</dbReference>
<dbReference type="RefSeq" id="WP_286345010.1">
    <property type="nucleotide sequence ID" value="NZ_AP027732.1"/>
</dbReference>
<keyword evidence="5" id="KW-0677">Repeat</keyword>
<dbReference type="SUPFAM" id="SSF56024">
    <property type="entry name" value="Phospholipase D/nuclease"/>
    <property type="match status" value="2"/>
</dbReference>
<reference evidence="12" key="1">
    <citation type="journal article" date="2019" name="Int. J. Syst. Evol. Microbiol.">
        <title>The Global Catalogue of Microorganisms (GCM) 10K type strain sequencing project: providing services to taxonomists for standard genome sequencing and annotation.</title>
        <authorList>
            <consortium name="The Broad Institute Genomics Platform"/>
            <consortium name="The Broad Institute Genome Sequencing Center for Infectious Disease"/>
            <person name="Wu L."/>
            <person name="Ma J."/>
        </authorList>
    </citation>
    <scope>NUCLEOTIDE SEQUENCE [LARGE SCALE GENOMIC DNA]</scope>
    <source>
        <strain evidence="12">NBRC 108728</strain>
    </source>
</reference>
<evidence type="ECO:0000256" key="6">
    <source>
        <dbReference type="ARBA" id="ARBA00022989"/>
    </source>
</evidence>
<keyword evidence="12" id="KW-1185">Reference proteome</keyword>
<gene>
    <name evidence="11" type="ORF">GCM10025867_01870</name>
</gene>
<dbReference type="Proteomes" id="UP001321486">
    <property type="component" value="Chromosome"/>
</dbReference>
<evidence type="ECO:0000259" key="10">
    <source>
        <dbReference type="PROSITE" id="PS50035"/>
    </source>
</evidence>
<dbReference type="PANTHER" id="PTHR21248">
    <property type="entry name" value="CARDIOLIPIN SYNTHASE"/>
    <property type="match status" value="1"/>
</dbReference>
<evidence type="ECO:0000313" key="12">
    <source>
        <dbReference type="Proteomes" id="UP001321486"/>
    </source>
</evidence>
<dbReference type="InterPro" id="IPR025202">
    <property type="entry name" value="PLD-like_dom"/>
</dbReference>
<name>A0ABN6XT26_9MICO</name>
<organism evidence="11 12">
    <name type="scientific">Frondihabitans sucicola</name>
    <dbReference type="NCBI Taxonomy" id="1268041"/>
    <lineage>
        <taxon>Bacteria</taxon>
        <taxon>Bacillati</taxon>
        <taxon>Actinomycetota</taxon>
        <taxon>Actinomycetes</taxon>
        <taxon>Micrococcales</taxon>
        <taxon>Microbacteriaceae</taxon>
        <taxon>Frondihabitans</taxon>
    </lineage>
</organism>
<keyword evidence="6 9" id="KW-1133">Transmembrane helix</keyword>
<dbReference type="PROSITE" id="PS50035">
    <property type="entry name" value="PLD"/>
    <property type="match status" value="2"/>
</dbReference>
<feature type="transmembrane region" description="Helical" evidence="9">
    <location>
        <begin position="38"/>
        <end position="59"/>
    </location>
</feature>
<sequence>MNWKSLTKGAAAVVTVVNFFLRFGGVIAVPRNRRPTTALAWLLAIFAAPIPGTMALNLFGSTRLPRGRREKQTEINDFILQTTSGLDLVTKEESWPRWFGSVVDLNRKLGAMPLVGGNDAVLYDDFAETMRAMTAALKKAERYIHVEFYLFAYDKATIEFCEALHDAHKRGVTVRVLYDDWTTLRNPAGKKTIAWLKKTGIPFRAMLPVRPNTVLRRRPDLRNHRKVVVVDGTVGFMGSQNLVDPDYNKSGNKRRHLRWKDLMLRLEGPVVAGVNAIFITDWFAETDELLQREADPIHNVEDPDTLDCQIVPSGPGFEGENNLRLFNALVYGAQEKLIIVSPYFVPDDSMLYAITTAAQRGVEVQLFACEIGDQFMVYHAQRSYYETLLRAGVRIFLYEKPIVLHAKHFTVDSDVAVVGSSNMDMRSFSLDFEVSVMIRGRRFVDRLRAIEDDYRSKSRELSLVEWLDRPLLARALDNVMRLTAAVQ</sequence>
<keyword evidence="2" id="KW-1003">Cell membrane</keyword>
<evidence type="ECO:0000256" key="5">
    <source>
        <dbReference type="ARBA" id="ARBA00022737"/>
    </source>
</evidence>
<evidence type="ECO:0000256" key="8">
    <source>
        <dbReference type="NCBIfam" id="TIGR04265"/>
    </source>
</evidence>
<keyword evidence="7 9" id="KW-0472">Membrane</keyword>
<dbReference type="PANTHER" id="PTHR21248:SF22">
    <property type="entry name" value="PHOSPHOLIPASE D"/>
    <property type="match status" value="1"/>
</dbReference>